<dbReference type="Proteomes" id="UP001148838">
    <property type="component" value="Unassembled WGS sequence"/>
</dbReference>
<proteinExistence type="predicted"/>
<keyword evidence="2" id="KW-1185">Reference proteome</keyword>
<sequence>MERRLENCETRADRVVSSGSYIYYVTWMSTQVRIASRQYNITLYNEYVHMDSSVPIDKFVLTLTSLDESRNTYELVFQYPISSFVSSLLFSIDDIGDSEMVFGEMRSRIRHRLPDIRLTVGENFGKTQPDTLLRRTCPNARIIFTSGVNEYPYATYSENLSNLVHAIEISKYGPVSVLGAFGFLATQSTHISFQVVVITEDVKNVHLLLEYRPHIDVSLTCEHDPKLQEYCVCPQNMPQFDSEGIPNQAPETNKPMILNGPTSRNREGSHQVSVEAKQLGHLYLSIDRSGNLRSKYRPAVRLKCAGAPSCKK</sequence>
<comment type="caution">
    <text evidence="1">The sequence shown here is derived from an EMBL/GenBank/DDBJ whole genome shotgun (WGS) entry which is preliminary data.</text>
</comment>
<reference evidence="1 2" key="1">
    <citation type="journal article" date="2022" name="Allergy">
        <title>Genome assembly and annotation of Periplaneta americana reveal a comprehensive cockroach allergen profile.</title>
        <authorList>
            <person name="Wang L."/>
            <person name="Xiong Q."/>
            <person name="Saelim N."/>
            <person name="Wang L."/>
            <person name="Nong W."/>
            <person name="Wan A.T."/>
            <person name="Shi M."/>
            <person name="Liu X."/>
            <person name="Cao Q."/>
            <person name="Hui J.H.L."/>
            <person name="Sookrung N."/>
            <person name="Leung T.F."/>
            <person name="Tungtrongchitr A."/>
            <person name="Tsui S.K.W."/>
        </authorList>
    </citation>
    <scope>NUCLEOTIDE SEQUENCE [LARGE SCALE GENOMIC DNA]</scope>
    <source>
        <strain evidence="1">PWHHKU_190912</strain>
    </source>
</reference>
<evidence type="ECO:0000313" key="2">
    <source>
        <dbReference type="Proteomes" id="UP001148838"/>
    </source>
</evidence>
<organism evidence="1 2">
    <name type="scientific">Periplaneta americana</name>
    <name type="common">American cockroach</name>
    <name type="synonym">Blatta americana</name>
    <dbReference type="NCBI Taxonomy" id="6978"/>
    <lineage>
        <taxon>Eukaryota</taxon>
        <taxon>Metazoa</taxon>
        <taxon>Ecdysozoa</taxon>
        <taxon>Arthropoda</taxon>
        <taxon>Hexapoda</taxon>
        <taxon>Insecta</taxon>
        <taxon>Pterygota</taxon>
        <taxon>Neoptera</taxon>
        <taxon>Polyneoptera</taxon>
        <taxon>Dictyoptera</taxon>
        <taxon>Blattodea</taxon>
        <taxon>Blattoidea</taxon>
        <taxon>Blattidae</taxon>
        <taxon>Blattinae</taxon>
        <taxon>Periplaneta</taxon>
    </lineage>
</organism>
<protein>
    <submittedName>
        <fullName evidence="1">Uncharacterized protein</fullName>
    </submittedName>
</protein>
<accession>A0ABQ8TTI9</accession>
<dbReference type="EMBL" id="JAJSOF020000003">
    <property type="protein sequence ID" value="KAJ4449618.1"/>
    <property type="molecule type" value="Genomic_DNA"/>
</dbReference>
<evidence type="ECO:0000313" key="1">
    <source>
        <dbReference type="EMBL" id="KAJ4449618.1"/>
    </source>
</evidence>
<name>A0ABQ8TTI9_PERAM</name>
<gene>
    <name evidence="1" type="ORF">ANN_01021</name>
</gene>